<evidence type="ECO:0000256" key="1">
    <source>
        <dbReference type="SAM" id="MobiDB-lite"/>
    </source>
</evidence>
<feature type="compositionally biased region" description="Acidic residues" evidence="1">
    <location>
        <begin position="52"/>
        <end position="67"/>
    </location>
</feature>
<reference evidence="2 3" key="1">
    <citation type="submission" date="2021-07" db="EMBL/GenBank/DDBJ databases">
        <authorList>
            <person name="Imarazene B."/>
            <person name="Zahm M."/>
            <person name="Klopp C."/>
            <person name="Cabau C."/>
            <person name="Beille S."/>
            <person name="Jouanno E."/>
            <person name="Castinel A."/>
            <person name="Lluch J."/>
            <person name="Gil L."/>
            <person name="Kuchtly C."/>
            <person name="Lopez Roques C."/>
            <person name="Donnadieu C."/>
            <person name="Parrinello H."/>
            <person name="Journot L."/>
            <person name="Du K."/>
            <person name="Schartl M."/>
            <person name="Retaux S."/>
            <person name="Guiguen Y."/>
        </authorList>
    </citation>
    <scope>NUCLEOTIDE SEQUENCE [LARGE SCALE GENOMIC DNA]</scope>
    <source>
        <strain evidence="2">Pach_M1</strain>
        <tissue evidence="2">Testis</tissue>
    </source>
</reference>
<proteinExistence type="predicted"/>
<feature type="region of interest" description="Disordered" evidence="1">
    <location>
        <begin position="41"/>
        <end position="116"/>
    </location>
</feature>
<organism evidence="2 3">
    <name type="scientific">Astyanax mexicanus</name>
    <name type="common">Blind cave fish</name>
    <name type="synonym">Astyanax fasciatus mexicanus</name>
    <dbReference type="NCBI Taxonomy" id="7994"/>
    <lineage>
        <taxon>Eukaryota</taxon>
        <taxon>Metazoa</taxon>
        <taxon>Chordata</taxon>
        <taxon>Craniata</taxon>
        <taxon>Vertebrata</taxon>
        <taxon>Euteleostomi</taxon>
        <taxon>Actinopterygii</taxon>
        <taxon>Neopterygii</taxon>
        <taxon>Teleostei</taxon>
        <taxon>Ostariophysi</taxon>
        <taxon>Characiformes</taxon>
        <taxon>Characoidei</taxon>
        <taxon>Acestrorhamphidae</taxon>
        <taxon>Acestrorhamphinae</taxon>
        <taxon>Astyanax</taxon>
    </lineage>
</organism>
<name>A0A8T2MFB4_ASTMX</name>
<gene>
    <name evidence="2" type="ORF">AMEX_G3266</name>
</gene>
<protein>
    <submittedName>
        <fullName evidence="2">Myb-related transcription factor, partner of profilin-like</fullName>
    </submittedName>
</protein>
<comment type="caution">
    <text evidence="2">The sequence shown here is derived from an EMBL/GenBank/DDBJ whole genome shotgun (WGS) entry which is preliminary data.</text>
</comment>
<dbReference type="Proteomes" id="UP000752171">
    <property type="component" value="Unassembled WGS sequence"/>
</dbReference>
<evidence type="ECO:0000313" key="2">
    <source>
        <dbReference type="EMBL" id="KAG9280542.1"/>
    </source>
</evidence>
<accession>A0A8T2MFB4</accession>
<evidence type="ECO:0000313" key="3">
    <source>
        <dbReference type="Proteomes" id="UP000752171"/>
    </source>
</evidence>
<feature type="compositionally biased region" description="Low complexity" evidence="1">
    <location>
        <begin position="86"/>
        <end position="116"/>
    </location>
</feature>
<feature type="region of interest" description="Disordered" evidence="1">
    <location>
        <begin position="1"/>
        <end position="26"/>
    </location>
</feature>
<feature type="non-terminal residue" evidence="2">
    <location>
        <position position="160"/>
    </location>
</feature>
<feature type="compositionally biased region" description="Basic residues" evidence="1">
    <location>
        <begin position="1"/>
        <end position="13"/>
    </location>
</feature>
<sequence length="160" mass="16319">DAKKQIALHRKKFTATGGGKATPAPSLFHERMASIIGEPLLSGVVSEKEGDTDLADEPCTEEPDGTVDVESGHEVEDCQPGPSGISGAAHASSGVSSAAHASSSVSSAAHASSGVSGAPRVSFHGRVLTEAVLQTQVSTIAAIERLTTEMKEIKGVLSEM</sequence>
<dbReference type="EMBL" id="JAICCE010000002">
    <property type="protein sequence ID" value="KAG9280542.1"/>
    <property type="molecule type" value="Genomic_DNA"/>
</dbReference>
<dbReference type="AlphaFoldDB" id="A0A8T2MFB4"/>